<dbReference type="RefSeq" id="WP_100424443.1">
    <property type="nucleotide sequence ID" value="NZ_PGEX01000001.1"/>
</dbReference>
<dbReference type="InterPro" id="IPR027417">
    <property type="entry name" value="P-loop_NTPase"/>
</dbReference>
<reference evidence="3 4" key="1">
    <citation type="submission" date="2017-11" db="EMBL/GenBank/DDBJ databases">
        <title>Animal gut microbial communities from fecal samples from Wisconsin, USA.</title>
        <authorList>
            <person name="Neumann A."/>
        </authorList>
    </citation>
    <scope>NUCLEOTIDE SEQUENCE [LARGE SCALE GENOMIC DNA]</scope>
    <source>
        <strain evidence="3 4">UWS3</strain>
    </source>
</reference>
<dbReference type="PANTHER" id="PTHR43566:SF2">
    <property type="entry name" value="DUF4143 DOMAIN-CONTAINING PROTEIN"/>
    <property type="match status" value="1"/>
</dbReference>
<dbReference type="Pfam" id="PF13635">
    <property type="entry name" value="DUF4143"/>
    <property type="match status" value="1"/>
</dbReference>
<dbReference type="Proteomes" id="UP000231134">
    <property type="component" value="Unassembled WGS sequence"/>
</dbReference>
<name>A0A2M9A3X5_9BACT</name>
<dbReference type="OrthoDB" id="9783412at2"/>
<protein>
    <recommendedName>
        <fullName evidence="5">AAA family ATPase</fullName>
    </recommendedName>
</protein>
<dbReference type="InterPro" id="IPR041682">
    <property type="entry name" value="AAA_14"/>
</dbReference>
<dbReference type="EMBL" id="PGEX01000001">
    <property type="protein sequence ID" value="PJJ40343.1"/>
    <property type="molecule type" value="Genomic_DNA"/>
</dbReference>
<dbReference type="InterPro" id="IPR025420">
    <property type="entry name" value="DUF4143"/>
</dbReference>
<feature type="domain" description="AAA" evidence="1">
    <location>
        <begin position="18"/>
        <end position="133"/>
    </location>
</feature>
<gene>
    <name evidence="3" type="ORF">BGX16_0262</name>
</gene>
<evidence type="ECO:0000259" key="2">
    <source>
        <dbReference type="Pfam" id="PF13635"/>
    </source>
</evidence>
<dbReference type="SUPFAM" id="SSF52540">
    <property type="entry name" value="P-loop containing nucleoside triphosphate hydrolases"/>
    <property type="match status" value="1"/>
</dbReference>
<evidence type="ECO:0000313" key="4">
    <source>
        <dbReference type="Proteomes" id="UP000231134"/>
    </source>
</evidence>
<accession>A0A2M9A3X5</accession>
<evidence type="ECO:0008006" key="5">
    <source>
        <dbReference type="Google" id="ProtNLM"/>
    </source>
</evidence>
<feature type="domain" description="DUF4143" evidence="2">
    <location>
        <begin position="175"/>
        <end position="334"/>
    </location>
</feature>
<sequence>MINRKIAPYIQSQMAEYPSVTLFGPRQCGKTTLVRALFPNYAYANLEDFATRELASKDPDEFFTRFPAPVIIDEIHRIPSLLGQVQVRIDRNPLKGQFLLTGSNQISVKASVAQSLAGRTSIIDMLPLSISEIESAGIMLERDDQIIAGGMPFLFAESGHAPSDYYRNYVNTYVERDIAQQASVRDLSKFFNFLKLLAGRTGQLMNSAAIGAEAGVSGKTISAWLSLLEASHIVYVLKPWFTSRTSQVVKSPKVYFCDTGLACYLLGIETPVQLQRDPMLGKLFENLVLLEALKSRLNNGLEPNLYFFRNSNGLEVDLILSRKQGLDLFEVKSGKAFDQDFSKPMKSFSEKYAKHLSQNPPTIVYSGDGAESFMGTRYENFKSVGGLFCEREEKFRLQFKH</sequence>
<dbReference type="PANTHER" id="PTHR43566">
    <property type="entry name" value="CONSERVED PROTEIN"/>
    <property type="match status" value="1"/>
</dbReference>
<organism evidence="3 4">
    <name type="scientific">Hallerella succinigenes</name>
    <dbReference type="NCBI Taxonomy" id="1896222"/>
    <lineage>
        <taxon>Bacteria</taxon>
        <taxon>Pseudomonadati</taxon>
        <taxon>Fibrobacterota</taxon>
        <taxon>Fibrobacteria</taxon>
        <taxon>Fibrobacterales</taxon>
        <taxon>Fibrobacteraceae</taxon>
        <taxon>Hallerella</taxon>
    </lineage>
</organism>
<evidence type="ECO:0000313" key="3">
    <source>
        <dbReference type="EMBL" id="PJJ40343.1"/>
    </source>
</evidence>
<keyword evidence="4" id="KW-1185">Reference proteome</keyword>
<evidence type="ECO:0000259" key="1">
    <source>
        <dbReference type="Pfam" id="PF13173"/>
    </source>
</evidence>
<dbReference type="AlphaFoldDB" id="A0A2M9A3X5"/>
<comment type="caution">
    <text evidence="3">The sequence shown here is derived from an EMBL/GenBank/DDBJ whole genome shotgun (WGS) entry which is preliminary data.</text>
</comment>
<dbReference type="Pfam" id="PF13173">
    <property type="entry name" value="AAA_14"/>
    <property type="match status" value="1"/>
</dbReference>
<proteinExistence type="predicted"/>